<name>A0A841GMZ1_9GAMM</name>
<keyword evidence="6" id="KW-0676">Redox-active center</keyword>
<dbReference type="CDD" id="cd02947">
    <property type="entry name" value="TRX_family"/>
    <property type="match status" value="1"/>
</dbReference>
<evidence type="ECO:0000256" key="1">
    <source>
        <dbReference type="ARBA" id="ARBA00008987"/>
    </source>
</evidence>
<keyword evidence="9" id="KW-0560">Oxidoreductase</keyword>
<dbReference type="InterPro" id="IPR017937">
    <property type="entry name" value="Thioredoxin_CS"/>
</dbReference>
<evidence type="ECO:0000256" key="5">
    <source>
        <dbReference type="ARBA" id="ARBA00023157"/>
    </source>
</evidence>
<dbReference type="Proteomes" id="UP000585721">
    <property type="component" value="Unassembled WGS sequence"/>
</dbReference>
<dbReference type="SUPFAM" id="SSF52833">
    <property type="entry name" value="Thioredoxin-like"/>
    <property type="match status" value="1"/>
</dbReference>
<evidence type="ECO:0000256" key="4">
    <source>
        <dbReference type="ARBA" id="ARBA00022982"/>
    </source>
</evidence>
<dbReference type="InterPro" id="IPR036249">
    <property type="entry name" value="Thioredoxin-like_sf"/>
</dbReference>
<evidence type="ECO:0000256" key="3">
    <source>
        <dbReference type="ARBA" id="ARBA00022723"/>
    </source>
</evidence>
<comment type="similarity">
    <text evidence="1">Belongs to the thioredoxin family.</text>
</comment>
<organism evidence="9 10">
    <name type="scientific">Tolumonas osonensis</name>
    <dbReference type="NCBI Taxonomy" id="675874"/>
    <lineage>
        <taxon>Bacteria</taxon>
        <taxon>Pseudomonadati</taxon>
        <taxon>Pseudomonadota</taxon>
        <taxon>Gammaproteobacteria</taxon>
        <taxon>Aeromonadales</taxon>
        <taxon>Aeromonadaceae</taxon>
        <taxon>Tolumonas</taxon>
    </lineage>
</organism>
<dbReference type="NCBIfam" id="NF008229">
    <property type="entry name" value="PRK10996.1"/>
    <property type="match status" value="1"/>
</dbReference>
<dbReference type="NCBIfam" id="TIGR01068">
    <property type="entry name" value="thioredoxin"/>
    <property type="match status" value="1"/>
</dbReference>
<reference evidence="9 10" key="1">
    <citation type="submission" date="2020-08" db="EMBL/GenBank/DDBJ databases">
        <title>Genomic Encyclopedia of Type Strains, Phase IV (KMG-IV): sequencing the most valuable type-strain genomes for metagenomic binning, comparative biology and taxonomic classification.</title>
        <authorList>
            <person name="Goeker M."/>
        </authorList>
    </citation>
    <scope>NUCLEOTIDE SEQUENCE [LARGE SCALE GENOMIC DNA]</scope>
    <source>
        <strain evidence="9 10">DSM 22975</strain>
    </source>
</reference>
<dbReference type="InterPro" id="IPR013766">
    <property type="entry name" value="Thioredoxin_domain"/>
</dbReference>
<dbReference type="AlphaFoldDB" id="A0A841GMZ1"/>
<keyword evidence="3" id="KW-0479">Metal-binding</keyword>
<gene>
    <name evidence="9" type="ORF">HNR75_002050</name>
</gene>
<proteinExistence type="inferred from homology"/>
<evidence type="ECO:0000256" key="6">
    <source>
        <dbReference type="ARBA" id="ARBA00023284"/>
    </source>
</evidence>
<protein>
    <recommendedName>
        <fullName evidence="7">Thioredoxin</fullName>
    </recommendedName>
</protein>
<evidence type="ECO:0000259" key="8">
    <source>
        <dbReference type="PROSITE" id="PS51352"/>
    </source>
</evidence>
<dbReference type="PANTHER" id="PTHR45663">
    <property type="entry name" value="GEO12009P1"/>
    <property type="match status" value="1"/>
</dbReference>
<dbReference type="FunFam" id="3.40.30.10:FF:000001">
    <property type="entry name" value="Thioredoxin"/>
    <property type="match status" value="1"/>
</dbReference>
<dbReference type="GO" id="GO:0015035">
    <property type="term" value="F:protein-disulfide reductase activity"/>
    <property type="evidence" value="ECO:0007669"/>
    <property type="project" value="UniProtKB-UniRule"/>
</dbReference>
<evidence type="ECO:0000313" key="9">
    <source>
        <dbReference type="EMBL" id="MBB6056120.1"/>
    </source>
</evidence>
<keyword evidence="4" id="KW-0249">Electron transport</keyword>
<dbReference type="Pfam" id="PF00085">
    <property type="entry name" value="Thioredoxin"/>
    <property type="match status" value="1"/>
</dbReference>
<sequence>MTNSSPVQLVCPHCGVINRVPSNRLGDQPVCGKCREPLLTGKPINANDKNFQRFIENTGLPVVVDFWAPWCGPCQSFAPAFSQVAAEMATQVCFIKLDTQEHQQTAARYQIRSIPTLMLFYEGREITRLSGALPKNQFQQWLQQQLAGIRT</sequence>
<dbReference type="InterPro" id="IPR049299">
    <property type="entry name" value="Thio2_N"/>
</dbReference>
<keyword evidence="5" id="KW-1015">Disulfide bond</keyword>
<dbReference type="EMBL" id="JACHGR010000006">
    <property type="protein sequence ID" value="MBB6056120.1"/>
    <property type="molecule type" value="Genomic_DNA"/>
</dbReference>
<dbReference type="Gene3D" id="3.40.30.10">
    <property type="entry name" value="Glutaredoxin"/>
    <property type="match status" value="1"/>
</dbReference>
<dbReference type="PROSITE" id="PS00194">
    <property type="entry name" value="THIOREDOXIN_1"/>
    <property type="match status" value="1"/>
</dbReference>
<dbReference type="Gene3D" id="2.30.30.380">
    <property type="entry name" value="Zn-finger domain of Sec23/24"/>
    <property type="match status" value="1"/>
</dbReference>
<dbReference type="PROSITE" id="PS51352">
    <property type="entry name" value="THIOREDOXIN_2"/>
    <property type="match status" value="1"/>
</dbReference>
<dbReference type="RefSeq" id="WP_188026851.1">
    <property type="nucleotide sequence ID" value="NZ_JACHGR010000006.1"/>
</dbReference>
<keyword evidence="2" id="KW-0813">Transport</keyword>
<accession>A0A841GMZ1</accession>
<dbReference type="PRINTS" id="PR00421">
    <property type="entry name" value="THIOREDOXIN"/>
</dbReference>
<keyword evidence="10" id="KW-1185">Reference proteome</keyword>
<comment type="caution">
    <text evidence="9">The sequence shown here is derived from an EMBL/GenBank/DDBJ whole genome shotgun (WGS) entry which is preliminary data.</text>
</comment>
<evidence type="ECO:0000256" key="7">
    <source>
        <dbReference type="NCBIfam" id="TIGR01068"/>
    </source>
</evidence>
<dbReference type="Pfam" id="PF21352">
    <property type="entry name" value="Zn_ribbon_Thio2"/>
    <property type="match status" value="1"/>
</dbReference>
<dbReference type="InterPro" id="IPR005746">
    <property type="entry name" value="Thioredoxin"/>
</dbReference>
<dbReference type="GO" id="GO:0005829">
    <property type="term" value="C:cytosol"/>
    <property type="evidence" value="ECO:0007669"/>
    <property type="project" value="TreeGrafter"/>
</dbReference>
<evidence type="ECO:0000256" key="2">
    <source>
        <dbReference type="ARBA" id="ARBA00022448"/>
    </source>
</evidence>
<dbReference type="GO" id="GO:0046872">
    <property type="term" value="F:metal ion binding"/>
    <property type="evidence" value="ECO:0007669"/>
    <property type="project" value="UniProtKB-KW"/>
</dbReference>
<evidence type="ECO:0000313" key="10">
    <source>
        <dbReference type="Proteomes" id="UP000585721"/>
    </source>
</evidence>
<dbReference type="PANTHER" id="PTHR45663:SF40">
    <property type="entry name" value="THIOREDOXIN 2"/>
    <property type="match status" value="1"/>
</dbReference>
<feature type="domain" description="Thioredoxin" evidence="8">
    <location>
        <begin position="23"/>
        <end position="147"/>
    </location>
</feature>